<dbReference type="Pfam" id="PF00528">
    <property type="entry name" value="BPD_transp_1"/>
    <property type="match status" value="1"/>
</dbReference>
<evidence type="ECO:0000259" key="8">
    <source>
        <dbReference type="PROSITE" id="PS50928"/>
    </source>
</evidence>
<feature type="transmembrane region" description="Helical" evidence="6">
    <location>
        <begin position="53"/>
        <end position="81"/>
    </location>
</feature>
<dbReference type="Gene3D" id="1.10.3720.10">
    <property type="entry name" value="MetI-like"/>
    <property type="match status" value="1"/>
</dbReference>
<comment type="subcellular location">
    <subcellularLocation>
        <location evidence="6">Cell membrane</location>
        <topology evidence="6">Multi-pass membrane protein</topology>
    </subcellularLocation>
    <subcellularLocation>
        <location evidence="1">Membrane</location>
        <topology evidence="1">Multi-pass membrane protein</topology>
    </subcellularLocation>
</comment>
<dbReference type="SUPFAM" id="SSF161098">
    <property type="entry name" value="MetI-like"/>
    <property type="match status" value="1"/>
</dbReference>
<keyword evidence="4 6" id="KW-1133">Transmembrane helix</keyword>
<sequence length="251" mass="26045">MIDFLLDGAHWTGPEGIPALLLQHLMYTFLALFAAALIAVPLGLYIGHTGRGAVVVAGLANSLRALPTIGLLILLVLVIAPSFTTKLAYLIPSLIVLVLLAIPPILTNTYAGIRSVDPAAVDAARGMGFRSMRILTEVEMPCALPLMLSGVRSAVLQIVSTATVAAYISLGGLGRLLIDGKAQSDYAQMAAGAVLVSLLALAFDLAIGFLTVRVVSPGLTRRVRSGAKQRSGADDTAVAARPTSAPEPSLI</sequence>
<evidence type="ECO:0000313" key="10">
    <source>
        <dbReference type="Proteomes" id="UP000028488"/>
    </source>
</evidence>
<dbReference type="GO" id="GO:0031460">
    <property type="term" value="P:glycine betaine transport"/>
    <property type="evidence" value="ECO:0007669"/>
    <property type="project" value="TreeGrafter"/>
</dbReference>
<feature type="region of interest" description="Disordered" evidence="7">
    <location>
        <begin position="225"/>
        <end position="251"/>
    </location>
</feature>
<dbReference type="InterPro" id="IPR051204">
    <property type="entry name" value="ABC_transp_perm/SBD"/>
</dbReference>
<dbReference type="InterPro" id="IPR035906">
    <property type="entry name" value="MetI-like_sf"/>
</dbReference>
<evidence type="ECO:0000256" key="5">
    <source>
        <dbReference type="ARBA" id="ARBA00023136"/>
    </source>
</evidence>
<evidence type="ECO:0000256" key="1">
    <source>
        <dbReference type="ARBA" id="ARBA00004141"/>
    </source>
</evidence>
<dbReference type="Proteomes" id="UP000028488">
    <property type="component" value="Chromosome"/>
</dbReference>
<organism evidence="9 10">
    <name type="scientific">Rhodococcus opacus</name>
    <name type="common">Nocardia opaca</name>
    <dbReference type="NCBI Taxonomy" id="37919"/>
    <lineage>
        <taxon>Bacteria</taxon>
        <taxon>Bacillati</taxon>
        <taxon>Actinomycetota</taxon>
        <taxon>Actinomycetes</taxon>
        <taxon>Mycobacteriales</taxon>
        <taxon>Nocardiaceae</taxon>
        <taxon>Rhodococcus</taxon>
    </lineage>
</organism>
<feature type="transmembrane region" description="Helical" evidence="6">
    <location>
        <begin position="25"/>
        <end position="46"/>
    </location>
</feature>
<dbReference type="EMBL" id="CP008947">
    <property type="protein sequence ID" value="AII08572.1"/>
    <property type="molecule type" value="Genomic_DNA"/>
</dbReference>
<feature type="domain" description="ABC transmembrane type-1" evidence="8">
    <location>
        <begin position="21"/>
        <end position="207"/>
    </location>
</feature>
<evidence type="ECO:0000256" key="4">
    <source>
        <dbReference type="ARBA" id="ARBA00022989"/>
    </source>
</evidence>
<evidence type="ECO:0000256" key="2">
    <source>
        <dbReference type="ARBA" id="ARBA00022448"/>
    </source>
</evidence>
<dbReference type="CDD" id="cd06261">
    <property type="entry name" value="TM_PBP2"/>
    <property type="match status" value="1"/>
</dbReference>
<feature type="transmembrane region" description="Helical" evidence="6">
    <location>
        <begin position="190"/>
        <end position="215"/>
    </location>
</feature>
<name>A0A076ETJ8_RHOOP</name>
<reference evidence="9 10" key="1">
    <citation type="submission" date="2014-07" db="EMBL/GenBank/DDBJ databases">
        <title>Genome Sequence of Rhodococcus opacus Strain R7, a Biodegrader of Mono- and Polycyclic Aromatic Hydrocarbons.</title>
        <authorList>
            <person name="Di Gennaro P."/>
            <person name="Zampolli J."/>
            <person name="Presti I."/>
            <person name="Cappelletti M."/>
            <person name="D'Ursi P."/>
            <person name="Orro A."/>
            <person name="Mezzelani A."/>
            <person name="Milanesi L."/>
        </authorList>
    </citation>
    <scope>NUCLEOTIDE SEQUENCE [LARGE SCALE GENOMIC DNA]</scope>
    <source>
        <strain evidence="9 10">R7</strain>
    </source>
</reference>
<evidence type="ECO:0000256" key="7">
    <source>
        <dbReference type="SAM" id="MobiDB-lite"/>
    </source>
</evidence>
<feature type="transmembrane region" description="Helical" evidence="6">
    <location>
        <begin position="87"/>
        <end position="106"/>
    </location>
</feature>
<dbReference type="eggNOG" id="COG1174">
    <property type="taxonomic scope" value="Bacteria"/>
</dbReference>
<keyword evidence="2 6" id="KW-0813">Transport</keyword>
<keyword evidence="3 6" id="KW-0812">Transmembrane</keyword>
<dbReference type="PANTHER" id="PTHR30177">
    <property type="entry name" value="GLYCINE BETAINE/L-PROLINE TRANSPORT SYSTEM PERMEASE PROTEIN PROW"/>
    <property type="match status" value="1"/>
</dbReference>
<dbReference type="InterPro" id="IPR000515">
    <property type="entry name" value="MetI-like"/>
</dbReference>
<proteinExistence type="inferred from homology"/>
<comment type="similarity">
    <text evidence="6">Belongs to the binding-protein-dependent transport system permease family.</text>
</comment>
<protein>
    <submittedName>
        <fullName evidence="9">ABC transporter permease</fullName>
    </submittedName>
</protein>
<dbReference type="PANTHER" id="PTHR30177:SF33">
    <property type="entry name" value="POSSIBLE OSMOPROTECTANT (GLYCINE BETAINE_CARNITINE_CHOLINE_L-PROLINE) TRANSPORT INTEGRAL MEMBRANE PROTEIN ABC TRANSPORTER PROZ"/>
    <property type="match status" value="1"/>
</dbReference>
<dbReference type="PROSITE" id="PS50928">
    <property type="entry name" value="ABC_TM1"/>
    <property type="match status" value="1"/>
</dbReference>
<dbReference type="RefSeq" id="WP_037226101.1">
    <property type="nucleotide sequence ID" value="NZ_CP008947.1"/>
</dbReference>
<dbReference type="AlphaFoldDB" id="A0A076ETJ8"/>
<feature type="transmembrane region" description="Helical" evidence="6">
    <location>
        <begin position="154"/>
        <end position="178"/>
    </location>
</feature>
<keyword evidence="5 6" id="KW-0472">Membrane</keyword>
<gene>
    <name evidence="9" type="ORF">EP51_29750</name>
</gene>
<evidence type="ECO:0000256" key="3">
    <source>
        <dbReference type="ARBA" id="ARBA00022692"/>
    </source>
</evidence>
<dbReference type="GO" id="GO:0055085">
    <property type="term" value="P:transmembrane transport"/>
    <property type="evidence" value="ECO:0007669"/>
    <property type="project" value="InterPro"/>
</dbReference>
<evidence type="ECO:0000256" key="6">
    <source>
        <dbReference type="RuleBase" id="RU363032"/>
    </source>
</evidence>
<accession>A0A076ETJ8</accession>
<evidence type="ECO:0000313" key="9">
    <source>
        <dbReference type="EMBL" id="AII08572.1"/>
    </source>
</evidence>
<dbReference type="GO" id="GO:0005886">
    <property type="term" value="C:plasma membrane"/>
    <property type="evidence" value="ECO:0007669"/>
    <property type="project" value="UniProtKB-SubCell"/>
</dbReference>